<dbReference type="Proteomes" id="UP001144205">
    <property type="component" value="Unassembled WGS sequence"/>
</dbReference>
<reference evidence="9" key="1">
    <citation type="journal article" date="2023" name="Int. J. Syst. Evol. Microbiol.">
        <title>Sinisalibacter aestuarii sp. nov., isolated from estuarine sediment of the Arakawa River.</title>
        <authorList>
            <person name="Arafat S.T."/>
            <person name="Hirano S."/>
            <person name="Sato A."/>
            <person name="Takeuchi K."/>
            <person name="Yasuda T."/>
            <person name="Terahara T."/>
            <person name="Hamada M."/>
            <person name="Kobayashi T."/>
        </authorList>
    </citation>
    <scope>NUCLEOTIDE SEQUENCE</scope>
    <source>
        <strain evidence="9">B-399</strain>
    </source>
</reference>
<feature type="signal peptide" evidence="7">
    <location>
        <begin position="1"/>
        <end position="21"/>
    </location>
</feature>
<dbReference type="InterPro" id="IPR036909">
    <property type="entry name" value="Cyt_c-like_dom_sf"/>
</dbReference>
<keyword evidence="2 6" id="KW-0349">Heme</keyword>
<dbReference type="Gene3D" id="1.10.760.10">
    <property type="entry name" value="Cytochrome c-like domain"/>
    <property type="match status" value="1"/>
</dbReference>
<dbReference type="SUPFAM" id="SSF46626">
    <property type="entry name" value="Cytochrome c"/>
    <property type="match status" value="1"/>
</dbReference>
<keyword evidence="4" id="KW-0249">Electron transport</keyword>
<dbReference type="EMBL" id="BROH01000002">
    <property type="protein sequence ID" value="GKY87215.1"/>
    <property type="molecule type" value="Genomic_DNA"/>
</dbReference>
<keyword evidence="3 6" id="KW-0479">Metal-binding</keyword>
<organism evidence="9 10">
    <name type="scientific">Sinisalibacter aestuarii</name>
    <dbReference type="NCBI Taxonomy" id="2949426"/>
    <lineage>
        <taxon>Bacteria</taxon>
        <taxon>Pseudomonadati</taxon>
        <taxon>Pseudomonadota</taxon>
        <taxon>Alphaproteobacteria</taxon>
        <taxon>Rhodobacterales</taxon>
        <taxon>Roseobacteraceae</taxon>
        <taxon>Sinisalibacter</taxon>
    </lineage>
</organism>
<feature type="chain" id="PRO_5047165761" evidence="7">
    <location>
        <begin position="22"/>
        <end position="134"/>
    </location>
</feature>
<evidence type="ECO:0000313" key="10">
    <source>
        <dbReference type="Proteomes" id="UP001144205"/>
    </source>
</evidence>
<sequence>MKTILTTAAAAFIALSAPALAADDIEQGEKDFKKCKACHSIVDPAGEVIVKGGKTGPNLWGVLGRQAGTDPEFARYTDEMVALGEGGLVWDAEEMGKYIPDAKGYIDAKTSMTPQKLKDVTDVIAYLAQFGPAE</sequence>
<dbReference type="PANTHER" id="PTHR11961">
    <property type="entry name" value="CYTOCHROME C"/>
    <property type="match status" value="1"/>
</dbReference>
<dbReference type="RefSeq" id="WP_281841208.1">
    <property type="nucleotide sequence ID" value="NZ_BROH01000002.1"/>
</dbReference>
<evidence type="ECO:0000313" key="9">
    <source>
        <dbReference type="EMBL" id="GKY87215.1"/>
    </source>
</evidence>
<evidence type="ECO:0000256" key="1">
    <source>
        <dbReference type="ARBA" id="ARBA00022448"/>
    </source>
</evidence>
<gene>
    <name evidence="9" type="primary">cycA</name>
    <name evidence="9" type="ORF">STA1M1_10840</name>
</gene>
<keyword evidence="10" id="KW-1185">Reference proteome</keyword>
<evidence type="ECO:0000256" key="2">
    <source>
        <dbReference type="ARBA" id="ARBA00022617"/>
    </source>
</evidence>
<comment type="caution">
    <text evidence="9">The sequence shown here is derived from an EMBL/GenBank/DDBJ whole genome shotgun (WGS) entry which is preliminary data.</text>
</comment>
<dbReference type="InterPro" id="IPR002327">
    <property type="entry name" value="Cyt_c_1A/1B"/>
</dbReference>
<evidence type="ECO:0000256" key="5">
    <source>
        <dbReference type="ARBA" id="ARBA00023004"/>
    </source>
</evidence>
<keyword evidence="1" id="KW-0813">Transport</keyword>
<evidence type="ECO:0000256" key="7">
    <source>
        <dbReference type="SAM" id="SignalP"/>
    </source>
</evidence>
<evidence type="ECO:0000256" key="3">
    <source>
        <dbReference type="ARBA" id="ARBA00022723"/>
    </source>
</evidence>
<accession>A0ABQ5LQD4</accession>
<keyword evidence="7" id="KW-0732">Signal</keyword>
<proteinExistence type="predicted"/>
<protein>
    <submittedName>
        <fullName evidence="9">Cytochrome c2</fullName>
    </submittedName>
</protein>
<keyword evidence="5 6" id="KW-0408">Iron</keyword>
<dbReference type="InterPro" id="IPR009056">
    <property type="entry name" value="Cyt_c-like_dom"/>
</dbReference>
<feature type="domain" description="Cytochrome c" evidence="8">
    <location>
        <begin position="23"/>
        <end position="131"/>
    </location>
</feature>
<evidence type="ECO:0000259" key="8">
    <source>
        <dbReference type="PROSITE" id="PS51007"/>
    </source>
</evidence>
<dbReference type="PROSITE" id="PS51007">
    <property type="entry name" value="CYTC"/>
    <property type="match status" value="1"/>
</dbReference>
<evidence type="ECO:0000256" key="4">
    <source>
        <dbReference type="ARBA" id="ARBA00022982"/>
    </source>
</evidence>
<name>A0ABQ5LQD4_9RHOB</name>
<evidence type="ECO:0000256" key="6">
    <source>
        <dbReference type="PROSITE-ProRule" id="PRU00433"/>
    </source>
</evidence>